<name>A0A7Z7BK90_9HYPH</name>
<reference evidence="1 2" key="1">
    <citation type="submission" date="2016-10" db="EMBL/GenBank/DDBJ databases">
        <authorList>
            <person name="Varghese N."/>
            <person name="Submissions S."/>
        </authorList>
    </citation>
    <scope>NUCLEOTIDE SEQUENCE [LARGE SCALE GENOMIC DNA]</scope>
    <source>
        <strain evidence="1 2">PDC82</strain>
    </source>
</reference>
<sequence>MMTTSFSNGLFSALRLVLMASIFLGPVAGLAVYKADPRPASKGAGFVLLMSLQRGALG</sequence>
<gene>
    <name evidence="1" type="ORF">SAMN05428983_1682</name>
</gene>
<accession>A0A7Z7BK90</accession>
<comment type="caution">
    <text evidence="1">The sequence shown here is derived from an EMBL/GenBank/DDBJ whole genome shotgun (WGS) entry which is preliminary data.</text>
</comment>
<proteinExistence type="predicted"/>
<dbReference type="Proteomes" id="UP000198917">
    <property type="component" value="Unassembled WGS sequence"/>
</dbReference>
<dbReference type="RefSeq" id="WP_162180287.1">
    <property type="nucleotide sequence ID" value="NZ_CAKKLR010000013.1"/>
</dbReference>
<evidence type="ECO:0000313" key="2">
    <source>
        <dbReference type="Proteomes" id="UP000198917"/>
    </source>
</evidence>
<dbReference type="AlphaFoldDB" id="A0A7Z7BK90"/>
<protein>
    <submittedName>
        <fullName evidence="1">Uncharacterized protein</fullName>
    </submittedName>
</protein>
<dbReference type="GeneID" id="44143561"/>
<evidence type="ECO:0000313" key="1">
    <source>
        <dbReference type="EMBL" id="SDJ44243.1"/>
    </source>
</evidence>
<dbReference type="EMBL" id="FNEW01000001">
    <property type="protein sequence ID" value="SDJ44243.1"/>
    <property type="molecule type" value="Genomic_DNA"/>
</dbReference>
<organism evidence="1 2">
    <name type="scientific">Agrobacterium fabrum</name>
    <dbReference type="NCBI Taxonomy" id="1176649"/>
    <lineage>
        <taxon>Bacteria</taxon>
        <taxon>Pseudomonadati</taxon>
        <taxon>Pseudomonadota</taxon>
        <taxon>Alphaproteobacteria</taxon>
        <taxon>Hyphomicrobiales</taxon>
        <taxon>Rhizobiaceae</taxon>
        <taxon>Rhizobium/Agrobacterium group</taxon>
        <taxon>Agrobacterium</taxon>
        <taxon>Agrobacterium tumefaciens complex</taxon>
    </lineage>
</organism>